<keyword evidence="3" id="KW-1185">Reference proteome</keyword>
<name>A0A0B7NJA0_9FUNG</name>
<dbReference type="EMBL" id="LN732581">
    <property type="protein sequence ID" value="CEP15594.1"/>
    <property type="molecule type" value="Genomic_DNA"/>
</dbReference>
<protein>
    <submittedName>
        <fullName evidence="2">Uncharacterized protein</fullName>
    </submittedName>
</protein>
<evidence type="ECO:0000256" key="1">
    <source>
        <dbReference type="SAM" id="MobiDB-lite"/>
    </source>
</evidence>
<sequence>MTPPKKKPKLLKEVPEDARWCLDRSNHLYFREFIEKWDCLDRNRAQQRFGSILSEYFKSKSIADTKIRDEYKSWISSADYIRFWSARSQSNTLLKTELGCSEIIDIVTEQRLKSLQTTAASIGDSSGNSSAPEVSDDSSALDSSAPNEPTSLNDTMLIQVRDYLISIMTNFVHEADINHNPWVFKDINISHLFRKYQAATSEILVKHKTLPVESYVHELASLTHILFLCKDQYSEIVEKVFSLETLQQLTASLEEKTINHSFGFPSNHFMTITNALTNLSLAKKTREEAITEFTVLASQMNYGQKRLLYGINNLIQKLPIGPLNDYKQISESELWSTYFDPLLSCLISDPDRLIHLRWTNALPMEKGKNRPDAVISEKRQMSFGNSVGYGEAKTLQGSCSKSLCLDTLRLAIFTKNAIDINKLDGALAFQIHGFNITFYLQQLTAGGI</sequence>
<evidence type="ECO:0000313" key="2">
    <source>
        <dbReference type="EMBL" id="CEP15594.1"/>
    </source>
</evidence>
<organism evidence="2 3">
    <name type="scientific">Parasitella parasitica</name>
    <dbReference type="NCBI Taxonomy" id="35722"/>
    <lineage>
        <taxon>Eukaryota</taxon>
        <taxon>Fungi</taxon>
        <taxon>Fungi incertae sedis</taxon>
        <taxon>Mucoromycota</taxon>
        <taxon>Mucoromycotina</taxon>
        <taxon>Mucoromycetes</taxon>
        <taxon>Mucorales</taxon>
        <taxon>Mucorineae</taxon>
        <taxon>Mucoraceae</taxon>
        <taxon>Parasitella</taxon>
    </lineage>
</organism>
<evidence type="ECO:0000313" key="3">
    <source>
        <dbReference type="Proteomes" id="UP000054107"/>
    </source>
</evidence>
<reference evidence="2 3" key="1">
    <citation type="submission" date="2014-09" db="EMBL/GenBank/DDBJ databases">
        <authorList>
            <person name="Ellenberger Sabrina"/>
        </authorList>
    </citation>
    <scope>NUCLEOTIDE SEQUENCE [LARGE SCALE GENOMIC DNA]</scope>
    <source>
        <strain evidence="2 3">CBS 412.66</strain>
    </source>
</reference>
<proteinExistence type="predicted"/>
<gene>
    <name evidence="2" type="primary">PARPA_09829.1 scaffold 39042</name>
</gene>
<dbReference type="OrthoDB" id="2288096at2759"/>
<dbReference type="AlphaFoldDB" id="A0A0B7NJA0"/>
<dbReference type="Proteomes" id="UP000054107">
    <property type="component" value="Unassembled WGS sequence"/>
</dbReference>
<feature type="region of interest" description="Disordered" evidence="1">
    <location>
        <begin position="120"/>
        <end position="150"/>
    </location>
</feature>
<feature type="compositionally biased region" description="Polar residues" evidence="1">
    <location>
        <begin position="120"/>
        <end position="132"/>
    </location>
</feature>
<accession>A0A0B7NJA0</accession>